<organism evidence="1 2">
    <name type="scientific">Marilutibacter alkalisoli</name>
    <dbReference type="NCBI Taxonomy" id="2591633"/>
    <lineage>
        <taxon>Bacteria</taxon>
        <taxon>Pseudomonadati</taxon>
        <taxon>Pseudomonadota</taxon>
        <taxon>Gammaproteobacteria</taxon>
        <taxon>Lysobacterales</taxon>
        <taxon>Lysobacteraceae</taxon>
        <taxon>Marilutibacter</taxon>
    </lineage>
</organism>
<dbReference type="AlphaFoldDB" id="A0A514BVY0"/>
<sequence length="93" mass="10608">MQLKTQDWRRERIFPLSLQTVHWASYTPGEPWLVLAGNESTRGRIELVDLQGGEAWRYKANTTHPVAVLLPEIRAGLILQSGGATQIRYLDQH</sequence>
<evidence type="ECO:0000313" key="1">
    <source>
        <dbReference type="EMBL" id="QDH71465.1"/>
    </source>
</evidence>
<dbReference type="EMBL" id="CP041242">
    <property type="protein sequence ID" value="QDH71465.1"/>
    <property type="molecule type" value="Genomic_DNA"/>
</dbReference>
<evidence type="ECO:0008006" key="3">
    <source>
        <dbReference type="Google" id="ProtNLM"/>
    </source>
</evidence>
<accession>A0A514BVY0</accession>
<proteinExistence type="predicted"/>
<keyword evidence="2" id="KW-1185">Reference proteome</keyword>
<dbReference type="KEGG" id="lyj:FKV23_16225"/>
<name>A0A514BVY0_9GAMM</name>
<dbReference type="OrthoDB" id="6058600at2"/>
<evidence type="ECO:0000313" key="2">
    <source>
        <dbReference type="Proteomes" id="UP000317199"/>
    </source>
</evidence>
<reference evidence="1 2" key="1">
    <citation type="submission" date="2019-06" db="EMBL/GenBank/DDBJ databases">
        <title>Lysobacter alkalisoli sp. nov. isolated from saline-alkali soil.</title>
        <authorList>
            <person name="Sun J.-Q."/>
            <person name="Xu L."/>
        </authorList>
    </citation>
    <scope>NUCLEOTIDE SEQUENCE [LARGE SCALE GENOMIC DNA]</scope>
    <source>
        <strain evidence="1 2">SJ-36</strain>
    </source>
</reference>
<dbReference type="RefSeq" id="WP_141624797.1">
    <property type="nucleotide sequence ID" value="NZ_CP041242.1"/>
</dbReference>
<gene>
    <name evidence="1" type="ORF">FKV23_16225</name>
</gene>
<protein>
    <recommendedName>
        <fullName evidence="3">PQQ-binding-like beta-propeller repeat protein</fullName>
    </recommendedName>
</protein>
<dbReference type="Proteomes" id="UP000317199">
    <property type="component" value="Chromosome"/>
</dbReference>